<dbReference type="InterPro" id="IPR038177">
    <property type="entry name" value="IAT_beta_sf"/>
</dbReference>
<protein>
    <submittedName>
        <fullName evidence="5">YchO/YchP family invasin</fullName>
    </submittedName>
</protein>
<evidence type="ECO:0000313" key="6">
    <source>
        <dbReference type="Proteomes" id="UP001596215"/>
    </source>
</evidence>
<feature type="chain" id="PRO_5045614540" evidence="3">
    <location>
        <begin position="29"/>
        <end position="476"/>
    </location>
</feature>
<evidence type="ECO:0000256" key="3">
    <source>
        <dbReference type="SAM" id="SignalP"/>
    </source>
</evidence>
<keyword evidence="6" id="KW-1185">Reference proteome</keyword>
<feature type="signal peptide" evidence="3">
    <location>
        <begin position="1"/>
        <end position="28"/>
    </location>
</feature>
<comment type="similarity">
    <text evidence="1">Belongs to the intimin/invasin family.</text>
</comment>
<evidence type="ECO:0000259" key="4">
    <source>
        <dbReference type="Pfam" id="PF11924"/>
    </source>
</evidence>
<evidence type="ECO:0000256" key="2">
    <source>
        <dbReference type="SAM" id="MobiDB-lite"/>
    </source>
</evidence>
<accession>A0ABW1VRI9</accession>
<dbReference type="Pfam" id="PF11924">
    <property type="entry name" value="IAT_beta"/>
    <property type="match status" value="1"/>
</dbReference>
<dbReference type="RefSeq" id="WP_212706816.1">
    <property type="nucleotide sequence ID" value="NZ_BAAAFW010000008.1"/>
</dbReference>
<dbReference type="PANTHER" id="PTHR39576">
    <property type="entry name" value="ATTACHING AND EFFACING PROTEIN HOMOLOG-RELATED-RELATED"/>
    <property type="match status" value="1"/>
</dbReference>
<evidence type="ECO:0000313" key="5">
    <source>
        <dbReference type="EMBL" id="MFC6363320.1"/>
    </source>
</evidence>
<dbReference type="Proteomes" id="UP001596215">
    <property type="component" value="Unassembled WGS sequence"/>
</dbReference>
<proteinExistence type="inferred from homology"/>
<reference evidence="6" key="1">
    <citation type="journal article" date="2019" name="Int. J. Syst. Evol. Microbiol.">
        <title>The Global Catalogue of Microorganisms (GCM) 10K type strain sequencing project: providing services to taxonomists for standard genome sequencing and annotation.</title>
        <authorList>
            <consortium name="The Broad Institute Genomics Platform"/>
            <consortium name="The Broad Institute Genome Sequencing Center for Infectious Disease"/>
            <person name="Wu L."/>
            <person name="Ma J."/>
        </authorList>
    </citation>
    <scope>NUCLEOTIDE SEQUENCE [LARGE SCALE GENOMIC DNA]</scope>
    <source>
        <strain evidence="6">CGMCC 4.1530</strain>
    </source>
</reference>
<organism evidence="5 6">
    <name type="scientific">Tatumella punctata</name>
    <dbReference type="NCBI Taxonomy" id="399969"/>
    <lineage>
        <taxon>Bacteria</taxon>
        <taxon>Pseudomonadati</taxon>
        <taxon>Pseudomonadota</taxon>
        <taxon>Gammaproteobacteria</taxon>
        <taxon>Enterobacterales</taxon>
        <taxon>Erwiniaceae</taxon>
        <taxon>Tatumella</taxon>
    </lineage>
</organism>
<dbReference type="InterPro" id="IPR024519">
    <property type="entry name" value="IAT_beta"/>
</dbReference>
<feature type="compositionally biased region" description="Basic and acidic residues" evidence="2">
    <location>
        <begin position="42"/>
        <end position="51"/>
    </location>
</feature>
<feature type="domain" description="Inverse autotransporter beta-domain" evidence="4">
    <location>
        <begin position="73"/>
        <end position="350"/>
    </location>
</feature>
<dbReference type="PANTHER" id="PTHR39576:SF1">
    <property type="entry name" value="INVASIN"/>
    <property type="match status" value="1"/>
</dbReference>
<dbReference type="InterPro" id="IPR051715">
    <property type="entry name" value="Intimin-Invasin_domain"/>
</dbReference>
<name>A0ABW1VRI9_9GAMM</name>
<feature type="region of interest" description="Disordered" evidence="2">
    <location>
        <begin position="27"/>
        <end position="60"/>
    </location>
</feature>
<comment type="caution">
    <text evidence="5">The sequence shown here is derived from an EMBL/GenBank/DDBJ whole genome shotgun (WGS) entry which is preliminary data.</text>
</comment>
<dbReference type="NCBIfam" id="NF007556">
    <property type="entry name" value="PRK10177.1"/>
    <property type="match status" value="1"/>
</dbReference>
<evidence type="ECO:0000256" key="1">
    <source>
        <dbReference type="ARBA" id="ARBA00010116"/>
    </source>
</evidence>
<sequence>MPLNRSCRFCYSFLLLCSAAAGIPQAGADSNLTGSPTTAGSREPEGEENRSLPDLGSSASQSDFSKQLAEIAQSIAQENSSNTDTSLGHSAGLWAFDHLRDQLSEKLNQAGQSLLSPYGRTNINLDVDLNGNFDGTSARLLSPLEDNDRYLVYSQLGISQSSPGTTGSVGVGQRWGAGHWLFGYNSFLDHLFNQRLDRASFGTEARGDFLSFSANYYLPVSGWRETDSTRMARMAHGYDITSQGYLPFYRQLGVSVSWQQYLGDNIDAFNSGNYYHNPAALSLGFTYTPVPLVTFSASHKTGTGGESQDLFGLKFNYRFGESLAKQLSPDEVAAVHSLRGSRYDAVTRNNSPVLSYRDIPALSVFLATPPWQLTGGETLMLKLQVSPAGNIRSIHWQGDTRALSLTSPASNTDLQGWSVIIPRWDNDPQATNEYHLAVTIENARHQTTSNWITLKVDQPLSLPEAPVQPQYDLMAP</sequence>
<dbReference type="Gene3D" id="2.40.160.160">
    <property type="entry name" value="Inverse autotransporter, beta-domain"/>
    <property type="match status" value="1"/>
</dbReference>
<keyword evidence="3" id="KW-0732">Signal</keyword>
<gene>
    <name evidence="5" type="ORF">ACFP73_14715</name>
</gene>
<feature type="compositionally biased region" description="Polar residues" evidence="2">
    <location>
        <begin position="28"/>
        <end position="40"/>
    </location>
</feature>
<dbReference type="EMBL" id="JBHSUC010000025">
    <property type="protein sequence ID" value="MFC6363320.1"/>
    <property type="molecule type" value="Genomic_DNA"/>
</dbReference>